<dbReference type="AlphaFoldDB" id="A0A1U7NQG9"/>
<evidence type="ECO:0000313" key="2">
    <source>
        <dbReference type="EMBL" id="OLU47878.1"/>
    </source>
</evidence>
<organism evidence="2 3">
    <name type="scientific">Dubosiella newyorkensis</name>
    <dbReference type="NCBI Taxonomy" id="1862672"/>
    <lineage>
        <taxon>Bacteria</taxon>
        <taxon>Bacillati</taxon>
        <taxon>Bacillota</taxon>
        <taxon>Erysipelotrichia</taxon>
        <taxon>Erysipelotrichales</taxon>
        <taxon>Erysipelotrichaceae</taxon>
        <taxon>Dubosiella</taxon>
    </lineage>
</organism>
<feature type="non-terminal residue" evidence="2">
    <location>
        <position position="319"/>
    </location>
</feature>
<dbReference type="STRING" id="1862672.BO225_00870"/>
<name>A0A1U7NQG9_9FIRM</name>
<dbReference type="NCBIfam" id="NF040570">
    <property type="entry name" value="guided_TnpB"/>
    <property type="match status" value="1"/>
</dbReference>
<comment type="caution">
    <text evidence="2">The sequence shown here is derived from an EMBL/GenBank/DDBJ whole genome shotgun (WGS) entry which is preliminary data.</text>
</comment>
<dbReference type="RefSeq" id="WP_076340414.1">
    <property type="nucleotide sequence ID" value="NZ_MPKA01000028.1"/>
</dbReference>
<dbReference type="OrthoDB" id="442799at2"/>
<protein>
    <submittedName>
        <fullName evidence="2">Transposase</fullName>
    </submittedName>
</protein>
<dbReference type="Proteomes" id="UP000186705">
    <property type="component" value="Unassembled WGS sequence"/>
</dbReference>
<sequence length="319" mass="37509">MAKRQKSNRNREESYAQRRQKLTEIQYEHLVERHVIRPSHSHYRVLDEYAHKANNVYNQGLYRVRQALFKGKWMSYSQLDKSLKKSRDQKDCMIYSSMNSVHLVQQILRLVAQNMTSWKKARDAYRKAPHKFTGRPKLPGYHKKGGRSTIFIDNQTAKLRKGGYVEIPVLDNFRIELQHKETTAIQQVRIIPQHGRFIVEVVYRTNKEITYKPDNGRYLSIDPGLDNAFALASNVDGFQPVLINGRPIKALNQYYNKERARLYQAHDFSNQPRSSRRLERLEFFRDQKIDRFAHEASRRIVDIALSHDIATIVIGKNKG</sequence>
<feature type="domain" description="Probable transposase IS891/IS1136/IS1341" evidence="1">
    <location>
        <begin position="206"/>
        <end position="318"/>
    </location>
</feature>
<dbReference type="InterPro" id="IPR001959">
    <property type="entry name" value="Transposase"/>
</dbReference>
<keyword evidence="3" id="KW-1185">Reference proteome</keyword>
<evidence type="ECO:0000313" key="3">
    <source>
        <dbReference type="Proteomes" id="UP000186705"/>
    </source>
</evidence>
<accession>A0A1U7NQG9</accession>
<dbReference type="EMBL" id="MPKA01000028">
    <property type="protein sequence ID" value="OLU47878.1"/>
    <property type="molecule type" value="Genomic_DNA"/>
</dbReference>
<proteinExistence type="predicted"/>
<dbReference type="Pfam" id="PF01385">
    <property type="entry name" value="OrfB_IS605"/>
    <property type="match status" value="1"/>
</dbReference>
<evidence type="ECO:0000259" key="1">
    <source>
        <dbReference type="Pfam" id="PF01385"/>
    </source>
</evidence>
<reference evidence="2 3" key="1">
    <citation type="submission" date="2016-11" db="EMBL/GenBank/DDBJ databases">
        <title>Description of two novel members of the family Erysipelotrichaceae: Ileibacterium lipovorans gen. nov., sp. nov. and Dubosiella newyorkensis, gen. nov., sp. nov.</title>
        <authorList>
            <person name="Cox L.M."/>
            <person name="Sohn J."/>
            <person name="Tyrrell K.L."/>
            <person name="Citron D.M."/>
            <person name="Lawson P.A."/>
            <person name="Patel N.B."/>
            <person name="Iizumi T."/>
            <person name="Perez-Perez G.I."/>
            <person name="Goldstein E.J."/>
            <person name="Blaser M.J."/>
        </authorList>
    </citation>
    <scope>NUCLEOTIDE SEQUENCE [LARGE SCALE GENOMIC DNA]</scope>
    <source>
        <strain evidence="2 3">NYU-BL-A4</strain>
    </source>
</reference>
<gene>
    <name evidence="2" type="ORF">BO225_00870</name>
</gene>
<dbReference type="GeneID" id="78274505"/>